<dbReference type="RefSeq" id="XP_005715340.1">
    <property type="nucleotide sequence ID" value="XM_005715283.1"/>
</dbReference>
<keyword evidence="3" id="KW-1185">Reference proteome</keyword>
<proteinExistence type="predicted"/>
<organism evidence="2 3">
    <name type="scientific">Chondrus crispus</name>
    <name type="common">Carrageen Irish moss</name>
    <name type="synonym">Polymorpha crispa</name>
    <dbReference type="NCBI Taxonomy" id="2769"/>
    <lineage>
        <taxon>Eukaryota</taxon>
        <taxon>Rhodophyta</taxon>
        <taxon>Florideophyceae</taxon>
        <taxon>Rhodymeniophycidae</taxon>
        <taxon>Gigartinales</taxon>
        <taxon>Gigartinaceae</taxon>
        <taxon>Chondrus</taxon>
    </lineage>
</organism>
<dbReference type="GeneID" id="17323065"/>
<dbReference type="AlphaFoldDB" id="R7QDL1"/>
<gene>
    <name evidence="2" type="ORF">CHC_T00008665001</name>
</gene>
<accession>R7QDL1</accession>
<dbReference type="Proteomes" id="UP000012073">
    <property type="component" value="Unassembled WGS sequence"/>
</dbReference>
<name>R7QDL1_CHOCR</name>
<evidence type="ECO:0000256" key="1">
    <source>
        <dbReference type="SAM" id="MobiDB-lite"/>
    </source>
</evidence>
<feature type="non-terminal residue" evidence="2">
    <location>
        <position position="1"/>
    </location>
</feature>
<evidence type="ECO:0000313" key="2">
    <source>
        <dbReference type="EMBL" id="CDF35521.1"/>
    </source>
</evidence>
<dbReference type="EMBL" id="HG001733">
    <property type="protein sequence ID" value="CDF35521.1"/>
    <property type="molecule type" value="Genomic_DNA"/>
</dbReference>
<feature type="region of interest" description="Disordered" evidence="1">
    <location>
        <begin position="13"/>
        <end position="34"/>
    </location>
</feature>
<reference evidence="3" key="1">
    <citation type="journal article" date="2013" name="Proc. Natl. Acad. Sci. U.S.A.">
        <title>Genome structure and metabolic features in the red seaweed Chondrus crispus shed light on evolution of the Archaeplastida.</title>
        <authorList>
            <person name="Collen J."/>
            <person name="Porcel B."/>
            <person name="Carre W."/>
            <person name="Ball S.G."/>
            <person name="Chaparro C."/>
            <person name="Tonon T."/>
            <person name="Barbeyron T."/>
            <person name="Michel G."/>
            <person name="Noel B."/>
            <person name="Valentin K."/>
            <person name="Elias M."/>
            <person name="Artiguenave F."/>
            <person name="Arun A."/>
            <person name="Aury J.M."/>
            <person name="Barbosa-Neto J.F."/>
            <person name="Bothwell J.H."/>
            <person name="Bouget F.Y."/>
            <person name="Brillet L."/>
            <person name="Cabello-Hurtado F."/>
            <person name="Capella-Gutierrez S."/>
            <person name="Charrier B."/>
            <person name="Cladiere L."/>
            <person name="Cock J.M."/>
            <person name="Coelho S.M."/>
            <person name="Colleoni C."/>
            <person name="Czjzek M."/>
            <person name="Da Silva C."/>
            <person name="Delage L."/>
            <person name="Denoeud F."/>
            <person name="Deschamps P."/>
            <person name="Dittami S.M."/>
            <person name="Gabaldon T."/>
            <person name="Gachon C.M."/>
            <person name="Groisillier A."/>
            <person name="Herve C."/>
            <person name="Jabbari K."/>
            <person name="Katinka M."/>
            <person name="Kloareg B."/>
            <person name="Kowalczyk N."/>
            <person name="Labadie K."/>
            <person name="Leblanc C."/>
            <person name="Lopez P.J."/>
            <person name="McLachlan D.H."/>
            <person name="Meslet-Cladiere L."/>
            <person name="Moustafa A."/>
            <person name="Nehr Z."/>
            <person name="Nyvall Collen P."/>
            <person name="Panaud O."/>
            <person name="Partensky F."/>
            <person name="Poulain J."/>
            <person name="Rensing S.A."/>
            <person name="Rousvoal S."/>
            <person name="Samson G."/>
            <person name="Symeonidi A."/>
            <person name="Weissenbach J."/>
            <person name="Zambounis A."/>
            <person name="Wincker P."/>
            <person name="Boyen C."/>
        </authorList>
    </citation>
    <scope>NUCLEOTIDE SEQUENCE [LARGE SCALE GENOMIC DNA]</scope>
    <source>
        <strain evidence="3">cv. Stackhouse</strain>
    </source>
</reference>
<protein>
    <submittedName>
        <fullName evidence="2">Cytochrome c reductase (Complex III) hinge protein</fullName>
    </submittedName>
</protein>
<dbReference type="KEGG" id="ccp:CHC_T00008665001"/>
<sequence length="92" mass="9846">CRTLTMMIPSITSPRLRKNAAPSAPSSGRPMEPASRELLLIRPARPTALASTWTFGSASIIAPCQRCLQHSNNDDRALSNALCSTPPVTPAF</sequence>
<evidence type="ECO:0000313" key="3">
    <source>
        <dbReference type="Proteomes" id="UP000012073"/>
    </source>
</evidence>
<dbReference type="Gramene" id="CDF35521">
    <property type="protein sequence ID" value="CDF35521"/>
    <property type="gene ID" value="CHC_T00008665001"/>
</dbReference>